<gene>
    <name evidence="2" type="ORF">CI238_12768</name>
</gene>
<proteinExistence type="predicted"/>
<comment type="caution">
    <text evidence="2">The sequence shown here is derived from an EMBL/GenBank/DDBJ whole genome shotgun (WGS) entry which is preliminary data.</text>
</comment>
<feature type="compositionally biased region" description="Polar residues" evidence="1">
    <location>
        <begin position="136"/>
        <end position="156"/>
    </location>
</feature>
<evidence type="ECO:0000313" key="2">
    <source>
        <dbReference type="EMBL" id="KZL63869.1"/>
    </source>
</evidence>
<reference evidence="2 3" key="1">
    <citation type="submission" date="2015-06" db="EMBL/GenBank/DDBJ databases">
        <title>Survival trade-offs in plant roots during colonization by closely related pathogenic and mutualistic fungi.</title>
        <authorList>
            <person name="Hacquard S."/>
            <person name="Kracher B."/>
            <person name="Hiruma K."/>
            <person name="Weinman A."/>
            <person name="Muench P."/>
            <person name="Garrido Oter R."/>
            <person name="Ver Loren van Themaat E."/>
            <person name="Dallerey J.-F."/>
            <person name="Damm U."/>
            <person name="Henrissat B."/>
            <person name="Lespinet O."/>
            <person name="Thon M."/>
            <person name="Kemen E."/>
            <person name="McHardy A.C."/>
            <person name="Schulze-Lefert P."/>
            <person name="O'Connell R.J."/>
        </authorList>
    </citation>
    <scope>NUCLEOTIDE SEQUENCE [LARGE SCALE GENOMIC DNA]</scope>
    <source>
        <strain evidence="2 3">MAFF 238704</strain>
    </source>
</reference>
<dbReference type="Proteomes" id="UP000076584">
    <property type="component" value="Unassembled WGS sequence"/>
</dbReference>
<organism evidence="2 3">
    <name type="scientific">Colletotrichum incanum</name>
    <name type="common">Soybean anthracnose fungus</name>
    <dbReference type="NCBI Taxonomy" id="1573173"/>
    <lineage>
        <taxon>Eukaryota</taxon>
        <taxon>Fungi</taxon>
        <taxon>Dikarya</taxon>
        <taxon>Ascomycota</taxon>
        <taxon>Pezizomycotina</taxon>
        <taxon>Sordariomycetes</taxon>
        <taxon>Hypocreomycetidae</taxon>
        <taxon>Glomerellales</taxon>
        <taxon>Glomerellaceae</taxon>
        <taxon>Colletotrichum</taxon>
        <taxon>Colletotrichum spaethianum species complex</taxon>
    </lineage>
</organism>
<evidence type="ECO:0000256" key="1">
    <source>
        <dbReference type="SAM" id="MobiDB-lite"/>
    </source>
</evidence>
<accession>A0A166LS16</accession>
<protein>
    <submittedName>
        <fullName evidence="2">Plays a role in the entry into g0</fullName>
    </submittedName>
</protein>
<dbReference type="AlphaFoldDB" id="A0A166LS16"/>
<name>A0A166LS16_COLIC</name>
<keyword evidence="3" id="KW-1185">Reference proteome</keyword>
<dbReference type="EMBL" id="LFIW01002723">
    <property type="protein sequence ID" value="KZL63869.1"/>
    <property type="molecule type" value="Genomic_DNA"/>
</dbReference>
<feature type="region of interest" description="Disordered" evidence="1">
    <location>
        <begin position="118"/>
        <end position="156"/>
    </location>
</feature>
<sequence length="156" mass="17230">MKAENSALADQIGHKLASQFHGGNASAHVEDISLLSTDQQVPVRQAYFRALRIVWIMLRGTASFGLADSSKQAPFDLCSSTNNSMQYVAFAALTFMLNFFVSEHHLSDERKAVVLGIDRGQPFPPQQPSQGEAIQLETSGRQHNDSQQQTLRNRAT</sequence>
<evidence type="ECO:0000313" key="3">
    <source>
        <dbReference type="Proteomes" id="UP000076584"/>
    </source>
</evidence>